<proteinExistence type="predicted"/>
<dbReference type="AlphaFoldDB" id="A0A380EMC1"/>
<organism evidence="1 2">
    <name type="scientific">Staphylococcus aureus</name>
    <dbReference type="NCBI Taxonomy" id="1280"/>
    <lineage>
        <taxon>Bacteria</taxon>
        <taxon>Bacillati</taxon>
        <taxon>Bacillota</taxon>
        <taxon>Bacilli</taxon>
        <taxon>Bacillales</taxon>
        <taxon>Staphylococcaceae</taxon>
        <taxon>Staphylococcus</taxon>
    </lineage>
</organism>
<evidence type="ECO:0000313" key="1">
    <source>
        <dbReference type="EMBL" id="SUL37975.1"/>
    </source>
</evidence>
<reference evidence="1 2" key="1">
    <citation type="submission" date="2018-06" db="EMBL/GenBank/DDBJ databases">
        <authorList>
            <consortium name="Pathogen Informatics"/>
            <person name="Doyle S."/>
        </authorList>
    </citation>
    <scope>NUCLEOTIDE SEQUENCE [LARGE SCALE GENOMIC DNA]</scope>
    <source>
        <strain evidence="1 2">NCTC10702</strain>
    </source>
</reference>
<name>A0A380EMC1_STAAU</name>
<evidence type="ECO:0000313" key="2">
    <source>
        <dbReference type="Proteomes" id="UP000254116"/>
    </source>
</evidence>
<accession>A0A380EMC1</accession>
<gene>
    <name evidence="1" type="primary">feoB_3</name>
    <name evidence="1" type="ORF">NCTC10702_03995</name>
</gene>
<protein>
    <submittedName>
        <fullName evidence="1">Ferrous iron transporter protein B</fullName>
    </submittedName>
</protein>
<dbReference type="Proteomes" id="UP000254116">
    <property type="component" value="Unassembled WGS sequence"/>
</dbReference>
<sequence length="78" mass="9097">MAIYAVLNISTLGGILHNRIWLKKNDQQLSVPLPYDRQLHMPNIRQNVATNVAKYTNVYRSSRYLFLSQSVLLLVFYN</sequence>
<dbReference type="EMBL" id="UHBY01000003">
    <property type="protein sequence ID" value="SUL37975.1"/>
    <property type="molecule type" value="Genomic_DNA"/>
</dbReference>